<dbReference type="Proteomes" id="UP000676325">
    <property type="component" value="Unassembled WGS sequence"/>
</dbReference>
<gene>
    <name evidence="1" type="ORF">KDK95_17395</name>
</gene>
<evidence type="ECO:0000313" key="2">
    <source>
        <dbReference type="Proteomes" id="UP000676325"/>
    </source>
</evidence>
<proteinExistence type="predicted"/>
<dbReference type="RefSeq" id="WP_212519235.1">
    <property type="nucleotide sequence ID" value="NZ_JAGSOH010000048.1"/>
</dbReference>
<dbReference type="SUPFAM" id="SSF109854">
    <property type="entry name" value="DinB/YfiT-like putative metalloenzymes"/>
    <property type="match status" value="1"/>
</dbReference>
<evidence type="ECO:0000313" key="1">
    <source>
        <dbReference type="EMBL" id="MBR7828096.1"/>
    </source>
</evidence>
<keyword evidence="2" id="KW-1185">Reference proteome</keyword>
<comment type="caution">
    <text evidence="1">The sequence shown here is derived from an EMBL/GenBank/DDBJ whole genome shotgun (WGS) entry which is preliminary data.</text>
</comment>
<dbReference type="InterPro" id="IPR034660">
    <property type="entry name" value="DinB/YfiT-like"/>
</dbReference>
<name>A0A941EAS6_9ACTN</name>
<dbReference type="Gene3D" id="1.20.120.450">
    <property type="entry name" value="dinb family like domain"/>
    <property type="match status" value="1"/>
</dbReference>
<dbReference type="Pfam" id="PF04978">
    <property type="entry name" value="MST"/>
    <property type="match status" value="1"/>
</dbReference>
<dbReference type="AlphaFoldDB" id="A0A941EAS6"/>
<accession>A0A941EAS6</accession>
<protein>
    <submittedName>
        <fullName evidence="1">DinB family protein</fullName>
    </submittedName>
</protein>
<dbReference type="EMBL" id="JAGSOH010000048">
    <property type="protein sequence ID" value="MBR7828096.1"/>
    <property type="molecule type" value="Genomic_DNA"/>
</dbReference>
<organism evidence="1 2">
    <name type="scientific">Actinospica acidithermotolerans</name>
    <dbReference type="NCBI Taxonomy" id="2828514"/>
    <lineage>
        <taxon>Bacteria</taxon>
        <taxon>Bacillati</taxon>
        <taxon>Actinomycetota</taxon>
        <taxon>Actinomycetes</taxon>
        <taxon>Catenulisporales</taxon>
        <taxon>Actinospicaceae</taxon>
        <taxon>Actinospica</taxon>
    </lineage>
</organism>
<sequence length="199" mass="22526">MSDSEDLAKATAQRYLVNAREALLWKLEGLSQYDMRRPLTPTGTNLLGLVKHVACVGAGYFGFVFDRPFPEPLPWTDEDAENNADLWVPAGESTEMILELHRRAWEHADATIAALDLEARGTVPWWPEERRHPTLQQMLIHVIAEVNRHAGHADILRERIDDSAGLTARSSNLPEHDADWWRGYVARIEEAAREVQGRG</sequence>
<reference evidence="1" key="1">
    <citation type="submission" date="2021-04" db="EMBL/GenBank/DDBJ databases">
        <title>Genome based classification of Actinospica acidithermotolerans sp. nov., an actinobacterium isolated from an Indonesian hot spring.</title>
        <authorList>
            <person name="Kusuma A.B."/>
            <person name="Putra K.E."/>
            <person name="Nafisah S."/>
            <person name="Loh J."/>
            <person name="Nouioui I."/>
            <person name="Goodfellow M."/>
        </authorList>
    </citation>
    <scope>NUCLEOTIDE SEQUENCE</scope>
    <source>
        <strain evidence="1">MGRD01-02</strain>
    </source>
</reference>
<dbReference type="InterPro" id="IPR007061">
    <property type="entry name" value="MST-like"/>
</dbReference>